<keyword evidence="5" id="KW-1185">Reference proteome</keyword>
<dbReference type="Pfam" id="PF01408">
    <property type="entry name" value="GFO_IDH_MocA"/>
    <property type="match status" value="1"/>
</dbReference>
<feature type="domain" description="GFO/IDH/MocA-like oxidoreductase" evidence="3">
    <location>
        <begin position="138"/>
        <end position="272"/>
    </location>
</feature>
<dbReference type="Pfam" id="PF22725">
    <property type="entry name" value="GFO_IDH_MocA_C3"/>
    <property type="match status" value="1"/>
</dbReference>
<dbReference type="InterPro" id="IPR000683">
    <property type="entry name" value="Gfo/Idh/MocA-like_OxRdtase_N"/>
</dbReference>
<dbReference type="KEGG" id="paun:MJA45_12980"/>
<dbReference type="AlphaFoldDB" id="A0AA96RHT4"/>
<keyword evidence="1" id="KW-0560">Oxidoreductase</keyword>
<evidence type="ECO:0000259" key="3">
    <source>
        <dbReference type="Pfam" id="PF22725"/>
    </source>
</evidence>
<dbReference type="InterPro" id="IPR036291">
    <property type="entry name" value="NAD(P)-bd_dom_sf"/>
</dbReference>
<gene>
    <name evidence="4" type="ORF">MJA45_12980</name>
</gene>
<evidence type="ECO:0000259" key="2">
    <source>
        <dbReference type="Pfam" id="PF01408"/>
    </source>
</evidence>
<dbReference type="PANTHER" id="PTHR43818">
    <property type="entry name" value="BCDNA.GH03377"/>
    <property type="match status" value="1"/>
</dbReference>
<organism evidence="4 5">
    <name type="scientific">Paenibacillus aurantius</name>
    <dbReference type="NCBI Taxonomy" id="2918900"/>
    <lineage>
        <taxon>Bacteria</taxon>
        <taxon>Bacillati</taxon>
        <taxon>Bacillota</taxon>
        <taxon>Bacilli</taxon>
        <taxon>Bacillales</taxon>
        <taxon>Paenibacillaceae</taxon>
        <taxon>Paenibacillus</taxon>
    </lineage>
</organism>
<dbReference type="Proteomes" id="UP001305702">
    <property type="component" value="Chromosome"/>
</dbReference>
<dbReference type="PANTHER" id="PTHR43818:SF11">
    <property type="entry name" value="BCDNA.GH03377"/>
    <property type="match status" value="1"/>
</dbReference>
<dbReference type="Gene3D" id="3.30.360.10">
    <property type="entry name" value="Dihydrodipicolinate Reductase, domain 2"/>
    <property type="match status" value="1"/>
</dbReference>
<dbReference type="Gene3D" id="3.40.50.720">
    <property type="entry name" value="NAD(P)-binding Rossmann-like Domain"/>
    <property type="match status" value="1"/>
</dbReference>
<evidence type="ECO:0000256" key="1">
    <source>
        <dbReference type="ARBA" id="ARBA00023002"/>
    </source>
</evidence>
<dbReference type="InterPro" id="IPR050463">
    <property type="entry name" value="Gfo/Idh/MocA_oxidrdct_glycsds"/>
</dbReference>
<dbReference type="GO" id="GO:0016491">
    <property type="term" value="F:oxidoreductase activity"/>
    <property type="evidence" value="ECO:0007669"/>
    <property type="project" value="UniProtKB-KW"/>
</dbReference>
<dbReference type="RefSeq" id="WP_315607667.1">
    <property type="nucleotide sequence ID" value="NZ_CP130318.1"/>
</dbReference>
<reference evidence="4 5" key="1">
    <citation type="submission" date="2022-02" db="EMBL/GenBank/DDBJ databases">
        <title>Paenibacillus sp. MBLB1776 Whole Genome Shotgun Sequencing.</title>
        <authorList>
            <person name="Hwang C.Y."/>
            <person name="Cho E.-S."/>
            <person name="Seo M.-J."/>
        </authorList>
    </citation>
    <scope>NUCLEOTIDE SEQUENCE [LARGE SCALE GENOMIC DNA]</scope>
    <source>
        <strain evidence="4 5">MBLB1776</strain>
    </source>
</reference>
<dbReference type="InterPro" id="IPR055170">
    <property type="entry name" value="GFO_IDH_MocA-like_dom"/>
</dbReference>
<name>A0AA96RHT4_9BACL</name>
<evidence type="ECO:0000313" key="5">
    <source>
        <dbReference type="Proteomes" id="UP001305702"/>
    </source>
</evidence>
<sequence>MKTVRFAFVGLGNIAKTHIVALKAMPVIKKLPFQPVLDTLVTRNLSANENQARAMGFAHVTDSLSEALKDRELEVVDICTPNAMHLEAVRHAAAADKILYCEKPLTDTYENSAELVRTAGDRHPHQVALVYRYHPAVMRLKEAVRLGLIGDVLQIKLSYRRSGYLDAKRPVSWRLKDDLSGGGAISDLGVHVLDLIRHVFGEISRVEGTTNVFVKERPVTQGSAEKVHIRVDDWALMNVTLESGVKGTAEVSRIAWGSEAFDVEVFGTEGSLICNLEKDTVPRIKRLDGSAPVIPGPSSLELIPDEKSTMGFAMDAHFGGLNHFLHRIAGEERWIGLAPTLGDCLIAEKWIDRVLKQSGR</sequence>
<dbReference type="EMBL" id="CP130318">
    <property type="protein sequence ID" value="WNQ13886.1"/>
    <property type="molecule type" value="Genomic_DNA"/>
</dbReference>
<protein>
    <submittedName>
        <fullName evidence="4">Gfo/Idh/MocA family oxidoreductase</fullName>
    </submittedName>
</protein>
<evidence type="ECO:0000313" key="4">
    <source>
        <dbReference type="EMBL" id="WNQ13886.1"/>
    </source>
</evidence>
<feature type="domain" description="Gfo/Idh/MocA-like oxidoreductase N-terminal" evidence="2">
    <location>
        <begin position="4"/>
        <end position="122"/>
    </location>
</feature>
<dbReference type="SUPFAM" id="SSF55347">
    <property type="entry name" value="Glyceraldehyde-3-phosphate dehydrogenase-like, C-terminal domain"/>
    <property type="match status" value="1"/>
</dbReference>
<accession>A0AA96RHT4</accession>
<proteinExistence type="predicted"/>
<dbReference type="GO" id="GO:0000166">
    <property type="term" value="F:nucleotide binding"/>
    <property type="evidence" value="ECO:0007669"/>
    <property type="project" value="InterPro"/>
</dbReference>
<dbReference type="SUPFAM" id="SSF51735">
    <property type="entry name" value="NAD(P)-binding Rossmann-fold domains"/>
    <property type="match status" value="1"/>
</dbReference>